<feature type="coiled-coil region" evidence="1">
    <location>
        <begin position="476"/>
        <end position="541"/>
    </location>
</feature>
<dbReference type="KEGG" id="vg:54986979"/>
<dbReference type="Gene3D" id="3.40.50.300">
    <property type="entry name" value="P-loop containing nucleotide triphosphate hydrolases"/>
    <property type="match status" value="2"/>
</dbReference>
<keyword evidence="1" id="KW-0175">Coiled coil</keyword>
<dbReference type="RefSeq" id="YP_009796589.1">
    <property type="nucleotide sequence ID" value="NC_047902.1"/>
</dbReference>
<keyword evidence="2" id="KW-0540">Nuclease</keyword>
<keyword evidence="3" id="KW-1185">Reference proteome</keyword>
<evidence type="ECO:0000313" key="2">
    <source>
        <dbReference type="EMBL" id="AUM59640.1"/>
    </source>
</evidence>
<protein>
    <submittedName>
        <fullName evidence="2">DNA repair exonuclease</fullName>
    </submittedName>
</protein>
<reference evidence="3" key="1">
    <citation type="submission" date="2017-11" db="EMBL/GenBank/DDBJ databases">
        <title>Genome sequence and characterization of the novel virulent phage PMBT3 infecting Pseudomonas sp.</title>
        <authorList>
            <person name="Koberg S."/>
            <person name="Brinks E."/>
            <person name="Heller K.J."/>
            <person name="Neve H."/>
            <person name="Franz C.M.A.P."/>
        </authorList>
    </citation>
    <scope>NUCLEOTIDE SEQUENCE [LARGE SCALE GENOMIC DNA]</scope>
</reference>
<dbReference type="SUPFAM" id="SSF52540">
    <property type="entry name" value="P-loop containing nucleoside triphosphate hydrolases"/>
    <property type="match status" value="1"/>
</dbReference>
<dbReference type="GO" id="GO:0006302">
    <property type="term" value="P:double-strand break repair"/>
    <property type="evidence" value="ECO:0007669"/>
    <property type="project" value="InterPro"/>
</dbReference>
<keyword evidence="2" id="KW-0378">Hydrolase</keyword>
<proteinExistence type="predicted"/>
<accession>A0A2I6PHV9</accession>
<dbReference type="PANTHER" id="PTHR32114:SF2">
    <property type="entry name" value="ABC TRANSPORTER ABCH.3"/>
    <property type="match status" value="1"/>
</dbReference>
<dbReference type="GeneID" id="54986979"/>
<organism evidence="2 3">
    <name type="scientific">Pseudomonas phage PMBT3</name>
    <dbReference type="NCBI Taxonomy" id="2059856"/>
    <lineage>
        <taxon>Viruses</taxon>
        <taxon>Duplodnaviria</taxon>
        <taxon>Heunggongvirae</taxon>
        <taxon>Uroviricota</taxon>
        <taxon>Caudoviricetes</taxon>
        <taxon>Maxrubnervirus</taxon>
        <taxon>Maxrubnervirus PMBT3</taxon>
    </lineage>
</organism>
<dbReference type="EMBL" id="MG596799">
    <property type="protein sequence ID" value="AUM59640.1"/>
    <property type="molecule type" value="Genomic_DNA"/>
</dbReference>
<dbReference type="GO" id="GO:0004527">
    <property type="term" value="F:exonuclease activity"/>
    <property type="evidence" value="ECO:0007669"/>
    <property type="project" value="UniProtKB-KW"/>
</dbReference>
<sequence>MELLSLVTTNFKKLGNFSCEFTKGLNVIAGDNAQGKSTTLQAIEAALFGVTVVPGKKENIPTWGQTKFSLVLRFKLAPGNEFYELTRTGTTAKLIRNWLVQVGEIKEPEIVANGSTPVTAMVEQLLGLSAKDWNLFVQSKQGSSAGILDFGAAALNRKVEEFAGVDLIDKVQAEAQRMAVQNTSYADANTVSEEYIAQAGAEQQAASEARQLASFNVEAAEVDLNGHGEFTLEKPPSTDAMRQAIRDVDTLSNKIEVAEVQVANGTKRVAEAAARVEGKKEQDADALREELDEAKAMGISLATVEKQLQQEADHRKAVQQDTDESDLTLNTRQVEFVANWAEFDEDELQAEITLLDKAIPAAETDLAARQEEVGKAKAAYDNLVMLSDGAVCPTCNRAKEDHDPVKLAAEAEEARVYRENRKASVVELQEKINASKTRRTALQDKLAAYNKAAAAVDSAAEGLKENTAALAALRGAAVIQSELDEATEKLTASREAYAELQAKIKGVNAANEQLAADRRALNTAEEELLMAQQDLERFNADLEALPEPPTDEELAAAVKAEADFQLAQTNFNSEKQRLTFAVTEAKSALKFAEQALANAEGKCQQHKEAAVKALEFLTTAKKYSRLVQFLRDRRQAYLKEVWDTIMGVSSKLVRTASKDTITAISNDEGEFFYVEDGTLAPTASASGAQKAMIGVSLRVGLARALYGKDSLLSFDEPTESCREHNAASLAAMIAGSAKQVLLITHRETDQALAENIINVGV</sequence>
<feature type="coiled-coil region" evidence="1">
    <location>
        <begin position="582"/>
        <end position="609"/>
    </location>
</feature>
<feature type="coiled-coil region" evidence="1">
    <location>
        <begin position="241"/>
        <end position="321"/>
    </location>
</feature>
<evidence type="ECO:0000313" key="3">
    <source>
        <dbReference type="Proteomes" id="UP000240704"/>
    </source>
</evidence>
<name>A0A2I6PHV9_9CAUD</name>
<dbReference type="Proteomes" id="UP000240704">
    <property type="component" value="Segment"/>
</dbReference>
<keyword evidence="2" id="KW-0269">Exonuclease</keyword>
<dbReference type="InterPro" id="IPR027417">
    <property type="entry name" value="P-loop_NTPase"/>
</dbReference>
<evidence type="ECO:0000256" key="1">
    <source>
        <dbReference type="SAM" id="Coils"/>
    </source>
</evidence>
<dbReference type="GO" id="GO:0016887">
    <property type="term" value="F:ATP hydrolysis activity"/>
    <property type="evidence" value="ECO:0007669"/>
    <property type="project" value="InterPro"/>
</dbReference>
<dbReference type="PANTHER" id="PTHR32114">
    <property type="entry name" value="ABC TRANSPORTER ABCH.3"/>
    <property type="match status" value="1"/>
</dbReference>